<dbReference type="CDD" id="cd04212">
    <property type="entry name" value="CuRO_UO_II"/>
    <property type="match status" value="1"/>
</dbReference>
<evidence type="ECO:0000256" key="11">
    <source>
        <dbReference type="ARBA" id="ARBA00023136"/>
    </source>
</evidence>
<comment type="subcellular location">
    <subcellularLocation>
        <location evidence="1 15">Cell membrane</location>
        <topology evidence="1 15">Multi-pass membrane protein</topology>
    </subcellularLocation>
</comment>
<keyword evidence="6 15" id="KW-0812">Transmembrane</keyword>
<dbReference type="PROSITE" id="PS50857">
    <property type="entry name" value="COX2_CUA"/>
    <property type="match status" value="1"/>
</dbReference>
<dbReference type="PANTHER" id="PTHR22888">
    <property type="entry name" value="CYTOCHROME C OXIDASE, SUBUNIT II"/>
    <property type="match status" value="1"/>
</dbReference>
<keyword evidence="13" id="KW-0449">Lipoprotein</keyword>
<evidence type="ECO:0000256" key="14">
    <source>
        <dbReference type="PIRNR" id="PIRNR000292"/>
    </source>
</evidence>
<comment type="catalytic activity">
    <reaction evidence="16">
        <text>4 Fe(II)-[cytochrome c] + O2 + 8 H(+)(in) = 4 Fe(III)-[cytochrome c] + 2 H2O + 4 H(+)(out)</text>
        <dbReference type="Rhea" id="RHEA:11436"/>
        <dbReference type="Rhea" id="RHEA-COMP:10350"/>
        <dbReference type="Rhea" id="RHEA-COMP:14399"/>
        <dbReference type="ChEBI" id="CHEBI:15377"/>
        <dbReference type="ChEBI" id="CHEBI:15378"/>
        <dbReference type="ChEBI" id="CHEBI:15379"/>
        <dbReference type="ChEBI" id="CHEBI:29033"/>
        <dbReference type="ChEBI" id="CHEBI:29034"/>
        <dbReference type="EC" id="7.1.1.9"/>
    </reaction>
</comment>
<evidence type="ECO:0000256" key="17">
    <source>
        <dbReference type="SAM" id="MobiDB-lite"/>
    </source>
</evidence>
<dbReference type="EMBL" id="JAUQTB010000010">
    <property type="protein sequence ID" value="MDO7907883.1"/>
    <property type="molecule type" value="Genomic_DNA"/>
</dbReference>
<keyword evidence="4 14" id="KW-1003">Cell membrane</keyword>
<keyword evidence="8 14" id="KW-0249">Electron transport</keyword>
<dbReference type="InterPro" id="IPR008972">
    <property type="entry name" value="Cupredoxin"/>
</dbReference>
<dbReference type="Gene3D" id="1.10.287.90">
    <property type="match status" value="1"/>
</dbReference>
<comment type="similarity">
    <text evidence="2 14 15">Belongs to the cytochrome c oxidase subunit 2 family.</text>
</comment>
<comment type="function">
    <text evidence="14">Catalyzes quinol oxidation with the concomitant reduction of oxygen to water. Subunit II transfers the electrons from a quinol to the binuclear center of the catalytic subunit I.</text>
</comment>
<evidence type="ECO:0000256" key="18">
    <source>
        <dbReference type="SAM" id="Phobius"/>
    </source>
</evidence>
<keyword evidence="22" id="KW-1185">Reference proteome</keyword>
<evidence type="ECO:0000256" key="7">
    <source>
        <dbReference type="ARBA" id="ARBA00022729"/>
    </source>
</evidence>
<evidence type="ECO:0000256" key="4">
    <source>
        <dbReference type="ARBA" id="ARBA00022475"/>
    </source>
</evidence>
<keyword evidence="11 14" id="KW-0472">Membrane</keyword>
<evidence type="ECO:0000256" key="10">
    <source>
        <dbReference type="ARBA" id="ARBA00023002"/>
    </source>
</evidence>
<dbReference type="EC" id="1.10.3.-" evidence="14"/>
<evidence type="ECO:0000256" key="8">
    <source>
        <dbReference type="ARBA" id="ARBA00022982"/>
    </source>
</evidence>
<evidence type="ECO:0000256" key="1">
    <source>
        <dbReference type="ARBA" id="ARBA00004651"/>
    </source>
</evidence>
<organism evidence="21 22">
    <name type="scientific">Paenibacillus lacisoli</name>
    <dbReference type="NCBI Taxonomy" id="3064525"/>
    <lineage>
        <taxon>Bacteria</taxon>
        <taxon>Bacillati</taxon>
        <taxon>Bacillota</taxon>
        <taxon>Bacilli</taxon>
        <taxon>Bacillales</taxon>
        <taxon>Paenibacillaceae</taxon>
        <taxon>Paenibacillus</taxon>
    </lineage>
</organism>
<keyword evidence="9 18" id="KW-1133">Transmembrane helix</keyword>
<gene>
    <name evidence="21" type="ORF">Q5741_15835</name>
</gene>
<name>A0ABT9CH23_9BACL</name>
<keyword evidence="10 14" id="KW-0560">Oxidoreductase</keyword>
<accession>A0ABT9CH23</accession>
<dbReference type="InterPro" id="IPR034227">
    <property type="entry name" value="CuRO_UO_II"/>
</dbReference>
<keyword evidence="7" id="KW-0732">Signal</keyword>
<comment type="cofactor">
    <cofactor evidence="16">
        <name>Cu cation</name>
        <dbReference type="ChEBI" id="CHEBI:23378"/>
    </cofactor>
    <text evidence="16">Binds a copper A center.</text>
</comment>
<dbReference type="Gene3D" id="2.60.40.420">
    <property type="entry name" value="Cupredoxins - blue copper proteins"/>
    <property type="match status" value="1"/>
</dbReference>
<feature type="compositionally biased region" description="Basic and acidic residues" evidence="17">
    <location>
        <begin position="318"/>
        <end position="335"/>
    </location>
</feature>
<evidence type="ECO:0000313" key="22">
    <source>
        <dbReference type="Proteomes" id="UP001240171"/>
    </source>
</evidence>
<feature type="region of interest" description="Disordered" evidence="17">
    <location>
        <begin position="300"/>
        <end position="335"/>
    </location>
</feature>
<dbReference type="Proteomes" id="UP001240171">
    <property type="component" value="Unassembled WGS sequence"/>
</dbReference>
<dbReference type="Pfam" id="PF06481">
    <property type="entry name" value="COX_ARM"/>
    <property type="match status" value="1"/>
</dbReference>
<dbReference type="PIRSF" id="PIRSF000292">
    <property type="entry name" value="Ubi_od_II"/>
    <property type="match status" value="1"/>
</dbReference>
<evidence type="ECO:0000256" key="2">
    <source>
        <dbReference type="ARBA" id="ARBA00007866"/>
    </source>
</evidence>
<evidence type="ECO:0000313" key="21">
    <source>
        <dbReference type="EMBL" id="MDO7907883.1"/>
    </source>
</evidence>
<evidence type="ECO:0000259" key="20">
    <source>
        <dbReference type="PROSITE" id="PS50999"/>
    </source>
</evidence>
<evidence type="ECO:0000256" key="6">
    <source>
        <dbReference type="ARBA" id="ARBA00022692"/>
    </source>
</evidence>
<evidence type="ECO:0000256" key="16">
    <source>
        <dbReference type="RuleBase" id="RU004024"/>
    </source>
</evidence>
<feature type="compositionally biased region" description="Basic and acidic residues" evidence="17">
    <location>
        <begin position="300"/>
        <end position="309"/>
    </location>
</feature>
<feature type="transmembrane region" description="Helical" evidence="18">
    <location>
        <begin position="48"/>
        <end position="72"/>
    </location>
</feature>
<comment type="catalytic activity">
    <reaction evidence="14">
        <text>2 a quinol + O2 = 2 a quinone + 2 H2O</text>
        <dbReference type="Rhea" id="RHEA:55376"/>
        <dbReference type="ChEBI" id="CHEBI:15377"/>
        <dbReference type="ChEBI" id="CHEBI:15379"/>
        <dbReference type="ChEBI" id="CHEBI:24646"/>
        <dbReference type="ChEBI" id="CHEBI:132124"/>
    </reaction>
</comment>
<protein>
    <recommendedName>
        <fullName evidence="14">Quinol oxidase subunit 2</fullName>
        <ecNumber evidence="14">1.10.3.-</ecNumber>
    </recommendedName>
</protein>
<keyword evidence="5 14" id="KW-0679">Respiratory chain</keyword>
<dbReference type="InterPro" id="IPR045187">
    <property type="entry name" value="CcO_II"/>
</dbReference>
<evidence type="ECO:0000256" key="3">
    <source>
        <dbReference type="ARBA" id="ARBA00022448"/>
    </source>
</evidence>
<proteinExistence type="inferred from homology"/>
<feature type="domain" description="Cytochrome oxidase subunit II copper A binding" evidence="19">
    <location>
        <begin position="142"/>
        <end position="254"/>
    </location>
</feature>
<evidence type="ECO:0000256" key="9">
    <source>
        <dbReference type="ARBA" id="ARBA00022989"/>
    </source>
</evidence>
<feature type="transmembrane region" description="Helical" evidence="18">
    <location>
        <begin position="97"/>
        <end position="118"/>
    </location>
</feature>
<dbReference type="InterPro" id="IPR006333">
    <property type="entry name" value="Cyt_o_ubiquinol_oxidase_su2"/>
</dbReference>
<dbReference type="SUPFAM" id="SSF81464">
    <property type="entry name" value="Cytochrome c oxidase subunit II-like, transmembrane region"/>
    <property type="match status" value="1"/>
</dbReference>
<evidence type="ECO:0000256" key="13">
    <source>
        <dbReference type="ARBA" id="ARBA00023288"/>
    </source>
</evidence>
<dbReference type="InterPro" id="IPR010514">
    <property type="entry name" value="COX_ARM"/>
</dbReference>
<dbReference type="PANTHER" id="PTHR22888:SF18">
    <property type="entry name" value="CYTOCHROME BO(3) UBIQUINOL OXIDASE SUBUNIT 2"/>
    <property type="match status" value="1"/>
</dbReference>
<evidence type="ECO:0000259" key="19">
    <source>
        <dbReference type="PROSITE" id="PS50857"/>
    </source>
</evidence>
<dbReference type="InterPro" id="IPR002429">
    <property type="entry name" value="CcO_II-like_C"/>
</dbReference>
<feature type="domain" description="Cytochrome oxidase subunit II transmembrane region profile" evidence="20">
    <location>
        <begin position="26"/>
        <end position="124"/>
    </location>
</feature>
<dbReference type="InterPro" id="IPR036257">
    <property type="entry name" value="Cyt_c_oxidase_su2_TM_sf"/>
</dbReference>
<dbReference type="Pfam" id="PF00116">
    <property type="entry name" value="COX2"/>
    <property type="match status" value="1"/>
</dbReference>
<evidence type="ECO:0000256" key="15">
    <source>
        <dbReference type="RuleBase" id="RU000456"/>
    </source>
</evidence>
<keyword evidence="16" id="KW-0479">Metal-binding</keyword>
<reference evidence="21 22" key="1">
    <citation type="submission" date="2023-07" db="EMBL/GenBank/DDBJ databases">
        <title>Paenibacillus sp. JX-17 nov. isolated from soil.</title>
        <authorList>
            <person name="Wan Y."/>
            <person name="Liu B."/>
        </authorList>
    </citation>
    <scope>NUCLEOTIDE SEQUENCE [LARGE SCALE GENOMIC DNA]</scope>
    <source>
        <strain evidence="21 22">JX-17</strain>
    </source>
</reference>
<dbReference type="PRINTS" id="PR01166">
    <property type="entry name" value="CYCOXIDASEII"/>
</dbReference>
<dbReference type="InterPro" id="IPR011759">
    <property type="entry name" value="Cyt_c_oxidase_su2_TM_dom"/>
</dbReference>
<keyword evidence="3 14" id="KW-0813">Transport</keyword>
<comment type="function">
    <text evidence="16">Subunits I and II form the functional core of the enzyme complex. Electrons originating in cytochrome c are transferred via heme a and Cu(A) to the binuclear center formed by heme a3 and Cu(B).</text>
</comment>
<comment type="caution">
    <text evidence="21">The sequence shown here is derived from an EMBL/GenBank/DDBJ whole genome shotgun (WGS) entry which is preliminary data.</text>
</comment>
<keyword evidence="16" id="KW-0186">Copper</keyword>
<sequence>MNKKTKMLLALVLTVLTVGLLIWTCFFTDARYVVFDTSGPVAKAQSDLIIITTLLCAIIIVPVLILTGVIVWRYRDRPDSKAGYQPKWEHSNKLETIWWGIPIVVIIVIAVVTANYTYALEPSNSQSVAKAASTSSSEKAQQKPINIQVTSLDWKWLFMYPDEGIATVNQIVIPEGVPVHFELTSDAPMNSFWVPELGGQVYTMSGMAMQLYLQADKVGTYYGSGANFSGEHFAQMRFTVDAKSQQDYEAWVADVKNGNNPLTKEGYEALAQPSPSQPEKYSSFPEGLFKDIVTKYVVKASEKGHEHGESTGTEVENGGDKTSDLEDGDHSSDSH</sequence>
<dbReference type="PROSITE" id="PS50999">
    <property type="entry name" value="COX2_TM"/>
    <property type="match status" value="1"/>
</dbReference>
<keyword evidence="12" id="KW-0564">Palmitate</keyword>
<dbReference type="SUPFAM" id="SSF49503">
    <property type="entry name" value="Cupredoxins"/>
    <property type="match status" value="1"/>
</dbReference>
<dbReference type="Pfam" id="PF02790">
    <property type="entry name" value="COX2_TM"/>
    <property type="match status" value="1"/>
</dbReference>
<evidence type="ECO:0000256" key="5">
    <source>
        <dbReference type="ARBA" id="ARBA00022660"/>
    </source>
</evidence>
<evidence type="ECO:0000256" key="12">
    <source>
        <dbReference type="ARBA" id="ARBA00023139"/>
    </source>
</evidence>
<dbReference type="RefSeq" id="WP_305025101.1">
    <property type="nucleotide sequence ID" value="NZ_JAUQTB010000010.1"/>
</dbReference>